<accession>A0ABV7SQI0</accession>
<keyword evidence="2" id="KW-1185">Reference proteome</keyword>
<evidence type="ECO:0000313" key="2">
    <source>
        <dbReference type="Proteomes" id="UP001595713"/>
    </source>
</evidence>
<dbReference type="InterPro" id="IPR008018">
    <property type="entry name" value="Phage_tail_attach_FII"/>
</dbReference>
<evidence type="ECO:0000313" key="1">
    <source>
        <dbReference type="EMBL" id="MFC3579125.1"/>
    </source>
</evidence>
<reference evidence="2" key="1">
    <citation type="journal article" date="2019" name="Int. J. Syst. Evol. Microbiol.">
        <title>The Global Catalogue of Microorganisms (GCM) 10K type strain sequencing project: providing services to taxonomists for standard genome sequencing and annotation.</title>
        <authorList>
            <consortium name="The Broad Institute Genomics Platform"/>
            <consortium name="The Broad Institute Genome Sequencing Center for Infectious Disease"/>
            <person name="Wu L."/>
            <person name="Ma J."/>
        </authorList>
    </citation>
    <scope>NUCLEOTIDE SEQUENCE [LARGE SCALE GENOMIC DNA]</scope>
    <source>
        <strain evidence="2">KCTC 42739</strain>
    </source>
</reference>
<comment type="caution">
    <text evidence="1">The sequence shown here is derived from an EMBL/GenBank/DDBJ whole genome shotgun (WGS) entry which is preliminary data.</text>
</comment>
<protein>
    <submittedName>
        <fullName evidence="1">Uncharacterized protein</fullName>
    </submittedName>
</protein>
<dbReference type="Proteomes" id="UP001595713">
    <property type="component" value="Unassembled WGS sequence"/>
</dbReference>
<gene>
    <name evidence="1" type="ORF">ACFONA_03020</name>
</gene>
<name>A0ABV7SQI0_9SPHN</name>
<dbReference type="EMBL" id="JBHRXP010000001">
    <property type="protein sequence ID" value="MFC3579125.1"/>
    <property type="molecule type" value="Genomic_DNA"/>
</dbReference>
<organism evidence="1 2">
    <name type="scientific">Sphingomonas hylomeconis</name>
    <dbReference type="NCBI Taxonomy" id="1395958"/>
    <lineage>
        <taxon>Bacteria</taxon>
        <taxon>Pseudomonadati</taxon>
        <taxon>Pseudomonadota</taxon>
        <taxon>Alphaproteobacteria</taxon>
        <taxon>Sphingomonadales</taxon>
        <taxon>Sphingomonadaceae</taxon>
        <taxon>Sphingomonas</taxon>
    </lineage>
</organism>
<proteinExistence type="predicted"/>
<dbReference type="Pfam" id="PF05354">
    <property type="entry name" value="Phage_attach"/>
    <property type="match status" value="1"/>
</dbReference>
<sequence>MDPFAAALDALFIAPGSVAAVYASGDGSAPPTGVRTIRDQRTEEMPIGSGPVPTNLNLLLLRRSEVAVPAAGDRLQVGNFVGVAPGDPLFEIMGEPWLDTEGLTWSCEMRPIS</sequence>
<dbReference type="RefSeq" id="WP_261295922.1">
    <property type="nucleotide sequence ID" value="NZ_JANQBK010000023.1"/>
</dbReference>